<dbReference type="EMBL" id="UYRT01018364">
    <property type="protein sequence ID" value="VDK57646.1"/>
    <property type="molecule type" value="Genomic_DNA"/>
</dbReference>
<name>A0A183DET4_9BILA</name>
<evidence type="ECO:0000313" key="2">
    <source>
        <dbReference type="Proteomes" id="UP000271098"/>
    </source>
</evidence>
<dbReference type="Proteomes" id="UP000271098">
    <property type="component" value="Unassembled WGS sequence"/>
</dbReference>
<reference evidence="1 2" key="2">
    <citation type="submission" date="2018-11" db="EMBL/GenBank/DDBJ databases">
        <authorList>
            <consortium name="Pathogen Informatics"/>
        </authorList>
    </citation>
    <scope>NUCLEOTIDE SEQUENCE [LARGE SCALE GENOMIC DNA]</scope>
</reference>
<protein>
    <submittedName>
        <fullName evidence="3">PPM-type phosphatase domain-containing protein</fullName>
    </submittedName>
</protein>
<dbReference type="AlphaFoldDB" id="A0A183DET4"/>
<keyword evidence="2" id="KW-1185">Reference proteome</keyword>
<proteinExistence type="predicted"/>
<gene>
    <name evidence="1" type="ORF">GPUH_LOCUS7225</name>
</gene>
<dbReference type="WBParaSite" id="GPUH_0000723401-mRNA-1">
    <property type="protein sequence ID" value="GPUH_0000723401-mRNA-1"/>
    <property type="gene ID" value="GPUH_0000723401"/>
</dbReference>
<reference evidence="3" key="1">
    <citation type="submission" date="2016-06" db="UniProtKB">
        <authorList>
            <consortium name="WormBaseParasite"/>
        </authorList>
    </citation>
    <scope>IDENTIFICATION</scope>
</reference>
<evidence type="ECO:0000313" key="3">
    <source>
        <dbReference type="WBParaSite" id="GPUH_0000723401-mRNA-1"/>
    </source>
</evidence>
<evidence type="ECO:0000313" key="1">
    <source>
        <dbReference type="EMBL" id="VDK57646.1"/>
    </source>
</evidence>
<sequence length="72" mass="7585">MLLILSQSDRFVTSAVGPPDATTSEALPVRNDTCSGIPLRTTGREARRAARDDVTPYLLNANDVAVAADGVD</sequence>
<organism evidence="3">
    <name type="scientific">Gongylonema pulchrum</name>
    <dbReference type="NCBI Taxonomy" id="637853"/>
    <lineage>
        <taxon>Eukaryota</taxon>
        <taxon>Metazoa</taxon>
        <taxon>Ecdysozoa</taxon>
        <taxon>Nematoda</taxon>
        <taxon>Chromadorea</taxon>
        <taxon>Rhabditida</taxon>
        <taxon>Spirurina</taxon>
        <taxon>Spiruromorpha</taxon>
        <taxon>Spiruroidea</taxon>
        <taxon>Gongylonematidae</taxon>
        <taxon>Gongylonema</taxon>
    </lineage>
</organism>
<accession>A0A183DET4</accession>